<accession>A0A226DH27</accession>
<feature type="transmembrane region" description="Helical" evidence="1">
    <location>
        <begin position="202"/>
        <end position="221"/>
    </location>
</feature>
<feature type="non-terminal residue" evidence="2">
    <location>
        <position position="354"/>
    </location>
</feature>
<feature type="transmembrane region" description="Helical" evidence="1">
    <location>
        <begin position="47"/>
        <end position="67"/>
    </location>
</feature>
<feature type="transmembrane region" description="Helical" evidence="1">
    <location>
        <begin position="254"/>
        <end position="274"/>
    </location>
</feature>
<keyword evidence="3" id="KW-1185">Reference proteome</keyword>
<reference evidence="2 3" key="1">
    <citation type="submission" date="2015-12" db="EMBL/GenBank/DDBJ databases">
        <title>The genome of Folsomia candida.</title>
        <authorList>
            <person name="Faddeeva A."/>
            <person name="Derks M.F."/>
            <person name="Anvar Y."/>
            <person name="Smit S."/>
            <person name="Van Straalen N."/>
            <person name="Roelofs D."/>
        </authorList>
    </citation>
    <scope>NUCLEOTIDE SEQUENCE [LARGE SCALE GENOMIC DNA]</scope>
    <source>
        <strain evidence="2 3">VU population</strain>
        <tissue evidence="2">Whole body</tissue>
    </source>
</reference>
<dbReference type="Proteomes" id="UP000198287">
    <property type="component" value="Unassembled WGS sequence"/>
</dbReference>
<dbReference type="AlphaFoldDB" id="A0A226DH27"/>
<dbReference type="EMBL" id="LNIX01000019">
    <property type="protein sequence ID" value="OXA44258.1"/>
    <property type="molecule type" value="Genomic_DNA"/>
</dbReference>
<evidence type="ECO:0000313" key="2">
    <source>
        <dbReference type="EMBL" id="OXA44258.1"/>
    </source>
</evidence>
<comment type="caution">
    <text evidence="2">The sequence shown here is derived from an EMBL/GenBank/DDBJ whole genome shotgun (WGS) entry which is preliminary data.</text>
</comment>
<feature type="transmembrane region" description="Helical" evidence="1">
    <location>
        <begin position="73"/>
        <end position="92"/>
    </location>
</feature>
<keyword evidence="1" id="KW-0812">Transmembrane</keyword>
<proteinExistence type="predicted"/>
<gene>
    <name evidence="2" type="ORF">Fcan01_20675</name>
</gene>
<evidence type="ECO:0000313" key="3">
    <source>
        <dbReference type="Proteomes" id="UP000198287"/>
    </source>
</evidence>
<keyword evidence="1" id="KW-0472">Membrane</keyword>
<protein>
    <submittedName>
        <fullName evidence="2">Uncharacterized protein</fullName>
    </submittedName>
</protein>
<organism evidence="2 3">
    <name type="scientific">Folsomia candida</name>
    <name type="common">Springtail</name>
    <dbReference type="NCBI Taxonomy" id="158441"/>
    <lineage>
        <taxon>Eukaryota</taxon>
        <taxon>Metazoa</taxon>
        <taxon>Ecdysozoa</taxon>
        <taxon>Arthropoda</taxon>
        <taxon>Hexapoda</taxon>
        <taxon>Collembola</taxon>
        <taxon>Entomobryomorpha</taxon>
        <taxon>Isotomoidea</taxon>
        <taxon>Isotomidae</taxon>
        <taxon>Proisotominae</taxon>
        <taxon>Folsomia</taxon>
    </lineage>
</organism>
<keyword evidence="1" id="KW-1133">Transmembrane helix</keyword>
<name>A0A226DH27_FOLCA</name>
<feature type="transmembrane region" description="Helical" evidence="1">
    <location>
        <begin position="286"/>
        <end position="310"/>
    </location>
</feature>
<evidence type="ECO:0000256" key="1">
    <source>
        <dbReference type="SAM" id="Phobius"/>
    </source>
</evidence>
<feature type="transmembrane region" description="Helical" evidence="1">
    <location>
        <begin position="131"/>
        <end position="154"/>
    </location>
</feature>
<sequence length="354" mass="40317">MSEIVLQHVKRHFLVAKLNRCLYYAWDPFKGRVTPASKFDRGWSRTFSILGWGYVFLQITGIYTSTAQLSEKIFMAALTWLYVACLVVGMEWNTDTSNLQLMNLVYASTKYEEEAGHPGEDKRLAKIIHSVYGLLNLTAYVIFPSALALLLIMFPCQPPFLGSFLLHGDQCSKTLFQSGSCIMVMKRIMLIMFELMKLYRHVLAGMHYTMYVLLAGVLHFWQATSKFLYYSVLEGYRKLQVLETILNASVRRRIFPAVLVLGPGMQIVSMFAYIKYHDVMKGSQLVFFLLLALDPTILNVMYCTGAGMVYGKSCKYLMGMKGKVKGKAEMKLLKSYAPLKVRFGGNFMDQLTPL</sequence>